<comment type="caution">
    <text evidence="2">The sequence shown here is derived from an EMBL/GenBank/DDBJ whole genome shotgun (WGS) entry which is preliminary data.</text>
</comment>
<evidence type="ECO:0000313" key="3">
    <source>
        <dbReference type="Proteomes" id="UP000784294"/>
    </source>
</evidence>
<reference evidence="2" key="1">
    <citation type="submission" date="2018-11" db="EMBL/GenBank/DDBJ databases">
        <authorList>
            <consortium name="Pathogen Informatics"/>
        </authorList>
    </citation>
    <scope>NUCLEOTIDE SEQUENCE</scope>
</reference>
<organism evidence="2 3">
    <name type="scientific">Protopolystoma xenopodis</name>
    <dbReference type="NCBI Taxonomy" id="117903"/>
    <lineage>
        <taxon>Eukaryota</taxon>
        <taxon>Metazoa</taxon>
        <taxon>Spiralia</taxon>
        <taxon>Lophotrochozoa</taxon>
        <taxon>Platyhelminthes</taxon>
        <taxon>Monogenea</taxon>
        <taxon>Polyopisthocotylea</taxon>
        <taxon>Polystomatidea</taxon>
        <taxon>Polystomatidae</taxon>
        <taxon>Protopolystoma</taxon>
    </lineage>
</organism>
<accession>A0A3S5A7A9</accession>
<dbReference type="AlphaFoldDB" id="A0A3S5A7A9"/>
<feature type="region of interest" description="Disordered" evidence="1">
    <location>
        <begin position="47"/>
        <end position="71"/>
    </location>
</feature>
<sequence>MTPGRNTVYFIDPVTRPVHDAWVKQLSDIDRMQRQFLQALQDPTRFVTSTAGSEDDSPLETARHLDECYGM</sequence>
<dbReference type="OrthoDB" id="660555at2759"/>
<gene>
    <name evidence="2" type="ORF">PXEA_LOCUS10239</name>
</gene>
<protein>
    <submittedName>
        <fullName evidence="2">Uncharacterized protein</fullName>
    </submittedName>
</protein>
<name>A0A3S5A7A9_9PLAT</name>
<proteinExistence type="predicted"/>
<evidence type="ECO:0000313" key="2">
    <source>
        <dbReference type="EMBL" id="VEL16799.1"/>
    </source>
</evidence>
<feature type="compositionally biased region" description="Basic and acidic residues" evidence="1">
    <location>
        <begin position="61"/>
        <end position="71"/>
    </location>
</feature>
<evidence type="ECO:0000256" key="1">
    <source>
        <dbReference type="SAM" id="MobiDB-lite"/>
    </source>
</evidence>
<dbReference type="EMBL" id="CAAALY010029871">
    <property type="protein sequence ID" value="VEL16799.1"/>
    <property type="molecule type" value="Genomic_DNA"/>
</dbReference>
<dbReference type="Proteomes" id="UP000784294">
    <property type="component" value="Unassembled WGS sequence"/>
</dbReference>
<keyword evidence="3" id="KW-1185">Reference proteome</keyword>